<sequence>MRLQLLSDLHLETETFEPQPAPGAELLVLAGDIDSTWAGLRRFEGWPVPVILVPGNHEFERRELDTARAALRKHADALGLHLLDDASLVLSGADGRRLRFVGSTRWSDFDVFGPDARPKALRAGSYFQRVMRSTWRGANFDALAVRQLGLAQQAWLAEELGRVVPEGEPGWNTTVVITHFAPSLRSADPRYGAQPTTAAFCNADEALMPGVQLWVHGHVHCRHDYRLHGCRVVSNARGHSHKGETEGFDPLFCVEI</sequence>
<comment type="caution">
    <text evidence="2">The sequence shown here is derived from an EMBL/GenBank/DDBJ whole genome shotgun (WGS) entry which is preliminary data.</text>
</comment>
<dbReference type="InterPro" id="IPR004843">
    <property type="entry name" value="Calcineurin-like_PHP"/>
</dbReference>
<dbReference type="PANTHER" id="PTHR37844:SF2">
    <property type="entry name" value="SER_THR PROTEIN PHOSPHATASE SUPERFAMILY (AFU_ORTHOLOGUE AFUA_1G14840)"/>
    <property type="match status" value="1"/>
</dbReference>
<dbReference type="SUPFAM" id="SSF56300">
    <property type="entry name" value="Metallo-dependent phosphatases"/>
    <property type="match status" value="1"/>
</dbReference>
<proteinExistence type="predicted"/>
<accession>A0ABV0FXX9</accession>
<reference evidence="2 3" key="1">
    <citation type="submission" date="2024-05" db="EMBL/GenBank/DDBJ databases">
        <title>Roseateles sp. DJS-2-20 16S ribosomal RNA gene Genome sequencing and assembly.</title>
        <authorList>
            <person name="Woo H."/>
        </authorList>
    </citation>
    <scope>NUCLEOTIDE SEQUENCE [LARGE SCALE GENOMIC DNA]</scope>
    <source>
        <strain evidence="2 3">DJS-2-20</strain>
    </source>
</reference>
<keyword evidence="3" id="KW-1185">Reference proteome</keyword>
<dbReference type="EMBL" id="JBDPZD010000001">
    <property type="protein sequence ID" value="MEO3690783.1"/>
    <property type="molecule type" value="Genomic_DNA"/>
</dbReference>
<dbReference type="Proteomes" id="UP001495147">
    <property type="component" value="Unassembled WGS sequence"/>
</dbReference>
<evidence type="ECO:0000259" key="1">
    <source>
        <dbReference type="Pfam" id="PF00149"/>
    </source>
</evidence>
<name>A0ABV0FXX9_9BURK</name>
<dbReference type="InterPro" id="IPR029052">
    <property type="entry name" value="Metallo-depent_PP-like"/>
</dbReference>
<feature type="domain" description="Calcineurin-like phosphoesterase" evidence="1">
    <location>
        <begin position="20"/>
        <end position="221"/>
    </location>
</feature>
<dbReference type="RefSeq" id="WP_347703604.1">
    <property type="nucleotide sequence ID" value="NZ_JBDPZD010000001.1"/>
</dbReference>
<dbReference type="PANTHER" id="PTHR37844">
    <property type="entry name" value="SER/THR PROTEIN PHOSPHATASE SUPERFAMILY (AFU_ORTHOLOGUE AFUA_1G14840)"/>
    <property type="match status" value="1"/>
</dbReference>
<dbReference type="Pfam" id="PF00149">
    <property type="entry name" value="Metallophos"/>
    <property type="match status" value="1"/>
</dbReference>
<evidence type="ECO:0000313" key="2">
    <source>
        <dbReference type="EMBL" id="MEO3690783.1"/>
    </source>
</evidence>
<organism evidence="2 3">
    <name type="scientific">Roseateles paludis</name>
    <dbReference type="NCBI Taxonomy" id="3145238"/>
    <lineage>
        <taxon>Bacteria</taxon>
        <taxon>Pseudomonadati</taxon>
        <taxon>Pseudomonadota</taxon>
        <taxon>Betaproteobacteria</taxon>
        <taxon>Burkholderiales</taxon>
        <taxon>Sphaerotilaceae</taxon>
        <taxon>Roseateles</taxon>
    </lineage>
</organism>
<protein>
    <submittedName>
        <fullName evidence="2">Metallophosphoesterase</fullName>
    </submittedName>
</protein>
<dbReference type="Gene3D" id="3.60.21.10">
    <property type="match status" value="1"/>
</dbReference>
<gene>
    <name evidence="2" type="ORF">ABDJ85_04830</name>
</gene>
<evidence type="ECO:0000313" key="3">
    <source>
        <dbReference type="Proteomes" id="UP001495147"/>
    </source>
</evidence>